<dbReference type="SUPFAM" id="SSF56496">
    <property type="entry name" value="Fibrinogen C-terminal domain-like"/>
    <property type="match status" value="1"/>
</dbReference>
<keyword evidence="8" id="KW-1185">Reference proteome</keyword>
<dbReference type="InterPro" id="IPR036056">
    <property type="entry name" value="Fibrinogen-like_C"/>
</dbReference>
<reference evidence="7 8" key="1">
    <citation type="journal article" date="2018" name="Sci. Rep.">
        <title>Comparative analysis of the Pocillopora damicornis genome highlights role of immune system in coral evolution.</title>
        <authorList>
            <person name="Cunning R."/>
            <person name="Bay R.A."/>
            <person name="Gillette P."/>
            <person name="Baker A.C."/>
            <person name="Traylor-Knowles N."/>
        </authorList>
    </citation>
    <scope>NUCLEOTIDE SEQUENCE [LARGE SCALE GENOMIC DNA]</scope>
    <source>
        <strain evidence="7">RSMAS</strain>
        <tissue evidence="7">Whole animal</tissue>
    </source>
</reference>
<dbReference type="Proteomes" id="UP000275408">
    <property type="component" value="Unassembled WGS sequence"/>
</dbReference>
<dbReference type="GO" id="GO:0005201">
    <property type="term" value="F:extracellular matrix structural constituent"/>
    <property type="evidence" value="ECO:0007669"/>
    <property type="project" value="InterPro"/>
</dbReference>
<evidence type="ECO:0000259" key="5">
    <source>
        <dbReference type="PROSITE" id="PS50948"/>
    </source>
</evidence>
<evidence type="ECO:0000256" key="4">
    <source>
        <dbReference type="ARBA" id="ARBA00023157"/>
    </source>
</evidence>
<dbReference type="OMA" id="FIANYCH"/>
<evidence type="ECO:0000256" key="1">
    <source>
        <dbReference type="ARBA" id="ARBA00004613"/>
    </source>
</evidence>
<evidence type="ECO:0000259" key="6">
    <source>
        <dbReference type="PROSITE" id="PS51406"/>
    </source>
</evidence>
<dbReference type="PANTHER" id="PTHR16146:SF46">
    <property type="entry name" value="INTELECTIN-1A-RELATED"/>
    <property type="match status" value="1"/>
</dbReference>
<dbReference type="GO" id="GO:0070492">
    <property type="term" value="F:oligosaccharide binding"/>
    <property type="evidence" value="ECO:0007669"/>
    <property type="project" value="TreeGrafter"/>
</dbReference>
<dbReference type="GO" id="GO:0005615">
    <property type="term" value="C:extracellular space"/>
    <property type="evidence" value="ECO:0007669"/>
    <property type="project" value="TreeGrafter"/>
</dbReference>
<comment type="subcellular location">
    <subcellularLocation>
        <location evidence="1">Secreted</location>
    </subcellularLocation>
</comment>
<dbReference type="PROSITE" id="PS51406">
    <property type="entry name" value="FIBRINOGEN_C_2"/>
    <property type="match status" value="1"/>
</dbReference>
<dbReference type="AlphaFoldDB" id="A0A3M6UG64"/>
<name>A0A3M6UG64_POCDA</name>
<sequence length="366" mass="41469">MANSDLCGRVFETQVDHILVGNVMEKSVVKNEFECQEKCIEKESRCKSCNVYPEENDVICELNNKTRLMKAADFKRKRGSTYYGLVQISCIEVFYDEKAARNSGHYHPGRKGKGCLTREKHSMFSTSKTETDRNTYTAVPGWSSRHPALSCKQILEAGDSKGDGEYWIDPEKNGSSLKVFCDMTTDGGGWLLIYNVIAGGTVPPTNLNIEETYAGVSRYSSNRMVLSPDGMRELRSRMSFTQLRFHCRKRQHGRTFHVKTAANSSGEAVVGFFGGDTDVFPKACGSFEKLKGDNSVLASKCVEWGKENGVFHVGKWGHEGNKELYMYSAFIANYCHWATWPGHGRWECDDYRNDLTRGDFWKIYVR</sequence>
<evidence type="ECO:0000313" key="7">
    <source>
        <dbReference type="EMBL" id="RMX52670.1"/>
    </source>
</evidence>
<keyword evidence="2" id="KW-0964">Secreted</keyword>
<dbReference type="Gene3D" id="2.60.120.1000">
    <property type="match status" value="1"/>
</dbReference>
<feature type="domain" description="Apple" evidence="5">
    <location>
        <begin position="7"/>
        <end position="90"/>
    </location>
</feature>
<comment type="caution">
    <text evidence="7">The sequence shown here is derived from an EMBL/GenBank/DDBJ whole genome shotgun (WGS) entry which is preliminary data.</text>
</comment>
<keyword evidence="4" id="KW-1015">Disulfide bond</keyword>
<feature type="domain" description="Fibrinogen C-terminal" evidence="6">
    <location>
        <begin position="142"/>
        <end position="193"/>
    </location>
</feature>
<dbReference type="Gene3D" id="3.50.4.10">
    <property type="entry name" value="Hepatocyte Growth Factor"/>
    <property type="match status" value="1"/>
</dbReference>
<dbReference type="EMBL" id="RCHS01001596">
    <property type="protein sequence ID" value="RMX52670.1"/>
    <property type="molecule type" value="Genomic_DNA"/>
</dbReference>
<protein>
    <recommendedName>
        <fullName evidence="9">Fibrinogen C-terminal domain-containing protein</fullName>
    </recommendedName>
</protein>
<gene>
    <name evidence="7" type="ORF">pdam_00004219</name>
</gene>
<accession>A0A3M6UG64</accession>
<dbReference type="SMART" id="SM00186">
    <property type="entry name" value="FBG"/>
    <property type="match status" value="1"/>
</dbReference>
<evidence type="ECO:0000313" key="8">
    <source>
        <dbReference type="Proteomes" id="UP000275408"/>
    </source>
</evidence>
<proteinExistence type="predicted"/>
<dbReference type="InterPro" id="IPR000885">
    <property type="entry name" value="Fib_collagen_C"/>
</dbReference>
<dbReference type="InterPro" id="IPR002181">
    <property type="entry name" value="Fibrinogen_a/b/g_C_dom"/>
</dbReference>
<dbReference type="Pfam" id="PF01410">
    <property type="entry name" value="COLFI"/>
    <property type="match status" value="1"/>
</dbReference>
<evidence type="ECO:0000256" key="2">
    <source>
        <dbReference type="ARBA" id="ARBA00022525"/>
    </source>
</evidence>
<dbReference type="PROSITE" id="PS50948">
    <property type="entry name" value="PAN"/>
    <property type="match status" value="1"/>
</dbReference>
<dbReference type="PANTHER" id="PTHR16146">
    <property type="entry name" value="INTELECTIN"/>
    <property type="match status" value="1"/>
</dbReference>
<keyword evidence="3" id="KW-0176">Collagen</keyword>
<dbReference type="InterPro" id="IPR003609">
    <property type="entry name" value="Pan_app"/>
</dbReference>
<dbReference type="OrthoDB" id="5971203at2759"/>
<evidence type="ECO:0008006" key="9">
    <source>
        <dbReference type="Google" id="ProtNLM"/>
    </source>
</evidence>
<organism evidence="7 8">
    <name type="scientific">Pocillopora damicornis</name>
    <name type="common">Cauliflower coral</name>
    <name type="synonym">Millepora damicornis</name>
    <dbReference type="NCBI Taxonomy" id="46731"/>
    <lineage>
        <taxon>Eukaryota</taxon>
        <taxon>Metazoa</taxon>
        <taxon>Cnidaria</taxon>
        <taxon>Anthozoa</taxon>
        <taxon>Hexacorallia</taxon>
        <taxon>Scleractinia</taxon>
        <taxon>Astrocoeniina</taxon>
        <taxon>Pocilloporidae</taxon>
        <taxon>Pocillopora</taxon>
    </lineage>
</organism>
<evidence type="ECO:0000256" key="3">
    <source>
        <dbReference type="ARBA" id="ARBA00023119"/>
    </source>
</evidence>
<dbReference type="GO" id="GO:0005581">
    <property type="term" value="C:collagen trimer"/>
    <property type="evidence" value="ECO:0007669"/>
    <property type="project" value="UniProtKB-KW"/>
</dbReference>
<dbReference type="NCBIfam" id="NF040941">
    <property type="entry name" value="GGGWT_bact"/>
    <property type="match status" value="1"/>
</dbReference>